<accession>A0AA88LMW9</accession>
<evidence type="ECO:0000313" key="3">
    <source>
        <dbReference type="Proteomes" id="UP001187415"/>
    </source>
</evidence>
<sequence length="150" mass="17881">MEHDKRLEIWLVTRGQCSRRPPQRPDQTRPQLNVRLEFEQRPGQERELEQRQTGQEHRCQPTQRREIQSDSYSRDENQHHEYTSALPGESQEVTYSVIELKHVEKKRWDHKAEESRVYSDVKTETTGHDSLTYAQINHHNKGKAKKKKGL</sequence>
<comment type="caution">
    <text evidence="2">The sequence shown here is derived from an EMBL/GenBank/DDBJ whole genome shotgun (WGS) entry which is preliminary data.</text>
</comment>
<feature type="compositionally biased region" description="Polar residues" evidence="1">
    <location>
        <begin position="128"/>
        <end position="137"/>
    </location>
</feature>
<gene>
    <name evidence="2" type="ORF">Q5P01_000852</name>
</gene>
<protein>
    <submittedName>
        <fullName evidence="2">Uncharacterized protein</fullName>
    </submittedName>
</protein>
<evidence type="ECO:0000256" key="1">
    <source>
        <dbReference type="SAM" id="MobiDB-lite"/>
    </source>
</evidence>
<proteinExistence type="predicted"/>
<dbReference type="EMBL" id="JAUPFM010000094">
    <property type="protein sequence ID" value="KAK2813273.1"/>
    <property type="molecule type" value="Genomic_DNA"/>
</dbReference>
<dbReference type="Proteomes" id="UP001187415">
    <property type="component" value="Unassembled WGS sequence"/>
</dbReference>
<reference evidence="2" key="1">
    <citation type="submission" date="2023-07" db="EMBL/GenBank/DDBJ databases">
        <title>Chromosome-level Genome Assembly of Striped Snakehead (Channa striata).</title>
        <authorList>
            <person name="Liu H."/>
        </authorList>
    </citation>
    <scope>NUCLEOTIDE SEQUENCE</scope>
    <source>
        <strain evidence="2">Gz</strain>
        <tissue evidence="2">Muscle</tissue>
    </source>
</reference>
<name>A0AA88LMW9_CHASR</name>
<feature type="compositionally biased region" description="Basic and acidic residues" evidence="1">
    <location>
        <begin position="36"/>
        <end position="82"/>
    </location>
</feature>
<feature type="region of interest" description="Disordered" evidence="1">
    <location>
        <begin position="16"/>
        <end position="88"/>
    </location>
</feature>
<keyword evidence="3" id="KW-1185">Reference proteome</keyword>
<feature type="compositionally biased region" description="Basic residues" evidence="1">
    <location>
        <begin position="138"/>
        <end position="150"/>
    </location>
</feature>
<feature type="region of interest" description="Disordered" evidence="1">
    <location>
        <begin position="119"/>
        <end position="150"/>
    </location>
</feature>
<evidence type="ECO:0000313" key="2">
    <source>
        <dbReference type="EMBL" id="KAK2813273.1"/>
    </source>
</evidence>
<dbReference type="AlphaFoldDB" id="A0AA88LMW9"/>
<organism evidence="2 3">
    <name type="scientific">Channa striata</name>
    <name type="common">Snakehead murrel</name>
    <name type="synonym">Ophicephalus striatus</name>
    <dbReference type="NCBI Taxonomy" id="64152"/>
    <lineage>
        <taxon>Eukaryota</taxon>
        <taxon>Metazoa</taxon>
        <taxon>Chordata</taxon>
        <taxon>Craniata</taxon>
        <taxon>Vertebrata</taxon>
        <taxon>Euteleostomi</taxon>
        <taxon>Actinopterygii</taxon>
        <taxon>Neopterygii</taxon>
        <taxon>Teleostei</taxon>
        <taxon>Neoteleostei</taxon>
        <taxon>Acanthomorphata</taxon>
        <taxon>Anabantaria</taxon>
        <taxon>Anabantiformes</taxon>
        <taxon>Channoidei</taxon>
        <taxon>Channidae</taxon>
        <taxon>Channa</taxon>
    </lineage>
</organism>